<protein>
    <submittedName>
        <fullName evidence="8">C2H2-type zinc-finger domain-containing protein</fullName>
    </submittedName>
</protein>
<keyword evidence="1" id="KW-0479">Metal-binding</keyword>
<evidence type="ECO:0000256" key="1">
    <source>
        <dbReference type="ARBA" id="ARBA00022723"/>
    </source>
</evidence>
<dbReference type="GO" id="GO:0005634">
    <property type="term" value="C:nucleus"/>
    <property type="evidence" value="ECO:0007669"/>
    <property type="project" value="TreeGrafter"/>
</dbReference>
<comment type="caution">
    <text evidence="8">The sequence shown here is derived from an EMBL/GenBank/DDBJ whole genome shotgun (WGS) entry which is preliminary data.</text>
</comment>
<sequence length="669" mass="73592">MALHDHSAANLAAAQLLLSAKFPMATNLPLGPIADSFQNQQQRHFLLQQLSAMVNNTAMNLSANEKKNNSLLVDQPGTDSIHSHSSSSSSPSSGQQSRASSVVSMNTNGSANTNNAASMLFHTYPHKERKRRRMIGNMDNTLDGLVAKRAELDPRLEKRYQTECEAIELPDDEAEIKRLETDPDVSTRMCSVCGYQGKWVSEMIRHKRVHTNERPFKCKYCNRTSKWKADLIRHVAKTHGIRVVSKYSRSKAFDGVSPDIPSTGGKSMIGESSQDENNNKMSVIHKAISRGQNNDDVHNFGPITSAHVFRCLTCNFEEEMLEVLISHLRNVHNLSPFECGNCKQTFEDMHSASAHCSLLAVAGGCTPLSIKVNLSPVYNSSNKLPGFGLLRTNNSNNNGLLCLSTSSNASPPLSIRSTSEMDSSVSSVASNTNTSITTSSGGNDNELDNGSDLVIQIDDDGCEETKFCKICPFKTESLGEMQSHNVGHKTPIGVINYKCTFCHWHSKNRFSMESHLTLHTDHPEKCIAQTEELAAKSVLFNGFPIEQSNSAFSVPPSNIVQMENVPRLNSGVEVEQPENVKTTAQQQLALFSMLCANNVATSQQNQPTMLPHSIMAPMIPAHSTQPVLSNLLQQVSSNPILAFGLCSLLEERQRKFADLMNNTKFDQVI</sequence>
<keyword evidence="3 5" id="KW-0863">Zinc-finger</keyword>
<feature type="compositionally biased region" description="Low complexity" evidence="6">
    <location>
        <begin position="83"/>
        <end position="114"/>
    </location>
</feature>
<dbReference type="PANTHER" id="PTHR24403">
    <property type="entry name" value="ZINC FINGER PROTEIN"/>
    <property type="match status" value="1"/>
</dbReference>
<evidence type="ECO:0000259" key="7">
    <source>
        <dbReference type="PROSITE" id="PS50157"/>
    </source>
</evidence>
<keyword evidence="2" id="KW-0677">Repeat</keyword>
<dbReference type="InterPro" id="IPR050688">
    <property type="entry name" value="Zinc_finger/UBP_domain"/>
</dbReference>
<dbReference type="PANTHER" id="PTHR24403:SF67">
    <property type="entry name" value="FI01116P-RELATED"/>
    <property type="match status" value="1"/>
</dbReference>
<gene>
    <name evidence="8" type="ORF">DdX_01172</name>
</gene>
<evidence type="ECO:0000256" key="6">
    <source>
        <dbReference type="SAM" id="MobiDB-lite"/>
    </source>
</evidence>
<proteinExistence type="predicted"/>
<dbReference type="InterPro" id="IPR036236">
    <property type="entry name" value="Znf_C2H2_sf"/>
</dbReference>
<dbReference type="SMART" id="SM00355">
    <property type="entry name" value="ZnF_C2H2"/>
    <property type="match status" value="5"/>
</dbReference>
<name>A0AAD4R7W1_9BILA</name>
<dbReference type="PROSITE" id="PS50157">
    <property type="entry name" value="ZINC_FINGER_C2H2_2"/>
    <property type="match status" value="2"/>
</dbReference>
<dbReference type="Proteomes" id="UP001201812">
    <property type="component" value="Unassembled WGS sequence"/>
</dbReference>
<organism evidence="8 9">
    <name type="scientific">Ditylenchus destructor</name>
    <dbReference type="NCBI Taxonomy" id="166010"/>
    <lineage>
        <taxon>Eukaryota</taxon>
        <taxon>Metazoa</taxon>
        <taxon>Ecdysozoa</taxon>
        <taxon>Nematoda</taxon>
        <taxon>Chromadorea</taxon>
        <taxon>Rhabditida</taxon>
        <taxon>Tylenchina</taxon>
        <taxon>Tylenchomorpha</taxon>
        <taxon>Sphaerularioidea</taxon>
        <taxon>Anguinidae</taxon>
        <taxon>Anguininae</taxon>
        <taxon>Ditylenchus</taxon>
    </lineage>
</organism>
<feature type="region of interest" description="Disordered" evidence="6">
    <location>
        <begin position="70"/>
        <end position="114"/>
    </location>
</feature>
<evidence type="ECO:0000256" key="4">
    <source>
        <dbReference type="ARBA" id="ARBA00022833"/>
    </source>
</evidence>
<feature type="domain" description="C2H2-type" evidence="7">
    <location>
        <begin position="216"/>
        <end position="239"/>
    </location>
</feature>
<dbReference type="Gene3D" id="3.30.160.60">
    <property type="entry name" value="Classic Zinc Finger"/>
    <property type="match status" value="3"/>
</dbReference>
<feature type="domain" description="C2H2-type" evidence="7">
    <location>
        <begin position="188"/>
        <end position="215"/>
    </location>
</feature>
<keyword evidence="4" id="KW-0862">Zinc</keyword>
<accession>A0AAD4R7W1</accession>
<dbReference type="GO" id="GO:0045944">
    <property type="term" value="P:positive regulation of transcription by RNA polymerase II"/>
    <property type="evidence" value="ECO:0007669"/>
    <property type="project" value="TreeGrafter"/>
</dbReference>
<evidence type="ECO:0000256" key="3">
    <source>
        <dbReference type="ARBA" id="ARBA00022771"/>
    </source>
</evidence>
<keyword evidence="9" id="KW-1185">Reference proteome</keyword>
<evidence type="ECO:0000313" key="9">
    <source>
        <dbReference type="Proteomes" id="UP001201812"/>
    </source>
</evidence>
<dbReference type="SUPFAM" id="SSF57667">
    <property type="entry name" value="beta-beta-alpha zinc fingers"/>
    <property type="match status" value="1"/>
</dbReference>
<feature type="compositionally biased region" description="Low complexity" evidence="6">
    <location>
        <begin position="417"/>
        <end position="440"/>
    </location>
</feature>
<evidence type="ECO:0000256" key="2">
    <source>
        <dbReference type="ARBA" id="ARBA00022737"/>
    </source>
</evidence>
<dbReference type="GO" id="GO:0008270">
    <property type="term" value="F:zinc ion binding"/>
    <property type="evidence" value="ECO:0007669"/>
    <property type="project" value="UniProtKB-KW"/>
</dbReference>
<reference evidence="8" key="1">
    <citation type="submission" date="2022-01" db="EMBL/GenBank/DDBJ databases">
        <title>Genome Sequence Resource for Two Populations of Ditylenchus destructor, the Migratory Endoparasitic Phytonematode.</title>
        <authorList>
            <person name="Zhang H."/>
            <person name="Lin R."/>
            <person name="Xie B."/>
        </authorList>
    </citation>
    <scope>NUCLEOTIDE SEQUENCE</scope>
    <source>
        <strain evidence="8">BazhouSP</strain>
    </source>
</reference>
<feature type="region of interest" description="Disordered" evidence="6">
    <location>
        <begin position="410"/>
        <end position="449"/>
    </location>
</feature>
<dbReference type="InterPro" id="IPR013087">
    <property type="entry name" value="Znf_C2H2_type"/>
</dbReference>
<evidence type="ECO:0000256" key="5">
    <source>
        <dbReference type="PROSITE-ProRule" id="PRU00042"/>
    </source>
</evidence>
<feature type="region of interest" description="Disordered" evidence="6">
    <location>
        <begin position="256"/>
        <end position="276"/>
    </location>
</feature>
<dbReference type="AlphaFoldDB" id="A0AAD4R7W1"/>
<dbReference type="EMBL" id="JAKKPZ010000001">
    <property type="protein sequence ID" value="KAI1728959.1"/>
    <property type="molecule type" value="Genomic_DNA"/>
</dbReference>
<evidence type="ECO:0000313" key="8">
    <source>
        <dbReference type="EMBL" id="KAI1728959.1"/>
    </source>
</evidence>